<dbReference type="InterPro" id="IPR011611">
    <property type="entry name" value="PfkB_dom"/>
</dbReference>
<dbReference type="GO" id="GO:0033785">
    <property type="term" value="F:heptose 7-phosphate kinase activity"/>
    <property type="evidence" value="ECO:0007669"/>
    <property type="project" value="TreeGrafter"/>
</dbReference>
<protein>
    <submittedName>
        <fullName evidence="4">Bifunctional ADP-heptose synthase</fullName>
    </submittedName>
</protein>
<evidence type="ECO:0000313" key="6">
    <source>
        <dbReference type="Proteomes" id="UP001229955"/>
    </source>
</evidence>
<dbReference type="AlphaFoldDB" id="A0AA49JUW5"/>
<dbReference type="KEGG" id="pspc:Strain318_001734"/>
<gene>
    <name evidence="4" type="ORF">Strain138_001735</name>
    <name evidence="5" type="ORF">Strain318_001734</name>
</gene>
<accession>A0AA49JUW5</accession>
<dbReference type="CDD" id="cd01172">
    <property type="entry name" value="RfaE_like"/>
    <property type="match status" value="1"/>
</dbReference>
<dbReference type="InterPro" id="IPR011913">
    <property type="entry name" value="RfaE_dom_I"/>
</dbReference>
<organism evidence="4">
    <name type="scientific">Pseudogemmatithrix spongiicola</name>
    <dbReference type="NCBI Taxonomy" id="3062599"/>
    <lineage>
        <taxon>Bacteria</taxon>
        <taxon>Pseudomonadati</taxon>
        <taxon>Gemmatimonadota</taxon>
        <taxon>Gemmatimonadia</taxon>
        <taxon>Gemmatimonadales</taxon>
        <taxon>Gemmatimonadaceae</taxon>
        <taxon>Pseudogemmatithrix</taxon>
    </lineage>
</organism>
<dbReference type="GO" id="GO:0033786">
    <property type="term" value="F:heptose-1-phosphate adenylyltransferase activity"/>
    <property type="evidence" value="ECO:0007669"/>
    <property type="project" value="TreeGrafter"/>
</dbReference>
<proteinExistence type="predicted"/>
<dbReference type="InterPro" id="IPR002173">
    <property type="entry name" value="Carboh/pur_kinase_PfkB_CS"/>
</dbReference>
<evidence type="ECO:0000259" key="3">
    <source>
        <dbReference type="Pfam" id="PF00294"/>
    </source>
</evidence>
<keyword evidence="1" id="KW-0808">Transferase</keyword>
<dbReference type="RefSeq" id="WP_367887944.1">
    <property type="nucleotide sequence ID" value="NZ_CP130613.1"/>
</dbReference>
<keyword evidence="6" id="KW-1185">Reference proteome</keyword>
<feature type="domain" description="Carbohydrate kinase PfkB" evidence="3">
    <location>
        <begin position="24"/>
        <end position="320"/>
    </location>
</feature>
<dbReference type="PANTHER" id="PTHR46969:SF1">
    <property type="entry name" value="BIFUNCTIONAL PROTEIN HLDE"/>
    <property type="match status" value="1"/>
</dbReference>
<dbReference type="InterPro" id="IPR029056">
    <property type="entry name" value="Ribokinase-like"/>
</dbReference>
<dbReference type="Proteomes" id="UP001229955">
    <property type="component" value="Chromosome"/>
</dbReference>
<keyword evidence="2" id="KW-0418">Kinase</keyword>
<evidence type="ECO:0000256" key="1">
    <source>
        <dbReference type="ARBA" id="ARBA00022679"/>
    </source>
</evidence>
<dbReference type="SUPFAM" id="SSF53613">
    <property type="entry name" value="Ribokinase-like"/>
    <property type="match status" value="1"/>
</dbReference>
<dbReference type="EMBL" id="CP130613">
    <property type="protein sequence ID" value="WKW15351.1"/>
    <property type="molecule type" value="Genomic_DNA"/>
</dbReference>
<accession>A0AA49K0H9</accession>
<dbReference type="PROSITE" id="PS00583">
    <property type="entry name" value="PFKB_KINASES_1"/>
    <property type="match status" value="1"/>
</dbReference>
<evidence type="ECO:0000313" key="4">
    <source>
        <dbReference type="EMBL" id="WKW12444.1"/>
    </source>
</evidence>
<dbReference type="PANTHER" id="PTHR46969">
    <property type="entry name" value="BIFUNCTIONAL PROTEIN HLDE"/>
    <property type="match status" value="1"/>
</dbReference>
<reference evidence="4" key="1">
    <citation type="submission" date="2023-07" db="EMBL/GenBank/DDBJ databases">
        <authorList>
            <person name="Haufschild T."/>
            <person name="Kallscheuer N."/>
            <person name="Hammer J."/>
            <person name="Kohn T."/>
            <person name="Kabuu M."/>
            <person name="Jogler M."/>
            <person name="Wohfarth N."/>
            <person name="Heuer A."/>
            <person name="Rohde M."/>
            <person name="van Teeseling M.C.F."/>
            <person name="Jogler C."/>
        </authorList>
    </citation>
    <scope>NUCLEOTIDE SEQUENCE</scope>
    <source>
        <strain evidence="4">Strain 138</strain>
        <strain evidence="5">Strain 318</strain>
    </source>
</reference>
<dbReference type="Pfam" id="PF00294">
    <property type="entry name" value="PfkB"/>
    <property type="match status" value="1"/>
</dbReference>
<evidence type="ECO:0000313" key="5">
    <source>
        <dbReference type="EMBL" id="WKW15351.1"/>
    </source>
</evidence>
<sequence length="329" mass="34546">MAMHRLDYARLRQLLDAVGSKAPRIAVLGDAMLDLYLKGDVDRISPEAPVPVVRVRERRYALGGAANVAQNVLAVGARCELVAAVGRDTAGAQLREMLADRGAEPHGLVDCDRPTTTKTRVVARGQQVVRVDEEIDADLSGDEVTRLLDAVARAVAAADALILEDYNKGVLIPAVIRAAIDAARAKRIPVVVDPKFRNFFEYRGCTVFKPNRRELESALGAAVDVSAPQALPEVLARLDADHLLLTLSEHGMALISRDGGVERIPTSAREVFDVVGAGDTVTAYLAAILAVGGTALEAAIVANYAAGVQVGKAGAAVVLPAEVIAAAGA</sequence>
<name>A0AA49JUW5_9BACT</name>
<dbReference type="GO" id="GO:0016773">
    <property type="term" value="F:phosphotransferase activity, alcohol group as acceptor"/>
    <property type="evidence" value="ECO:0007669"/>
    <property type="project" value="InterPro"/>
</dbReference>
<dbReference type="Gene3D" id="3.40.1190.20">
    <property type="match status" value="1"/>
</dbReference>
<dbReference type="GO" id="GO:0005829">
    <property type="term" value="C:cytosol"/>
    <property type="evidence" value="ECO:0007669"/>
    <property type="project" value="TreeGrafter"/>
</dbReference>
<dbReference type="EMBL" id="CP130612">
    <property type="protein sequence ID" value="WKW12444.1"/>
    <property type="molecule type" value="Genomic_DNA"/>
</dbReference>
<evidence type="ECO:0000256" key="2">
    <source>
        <dbReference type="ARBA" id="ARBA00022777"/>
    </source>
</evidence>